<accession>A0AAE0IBE9</accession>
<reference evidence="2" key="1">
    <citation type="journal article" date="2023" name="Mol. Phylogenet. Evol.">
        <title>Genome-scale phylogeny and comparative genomics of the fungal order Sordariales.</title>
        <authorList>
            <person name="Hensen N."/>
            <person name="Bonometti L."/>
            <person name="Westerberg I."/>
            <person name="Brannstrom I.O."/>
            <person name="Guillou S."/>
            <person name="Cros-Aarteil S."/>
            <person name="Calhoun S."/>
            <person name="Haridas S."/>
            <person name="Kuo A."/>
            <person name="Mondo S."/>
            <person name="Pangilinan J."/>
            <person name="Riley R."/>
            <person name="LaButti K."/>
            <person name="Andreopoulos B."/>
            <person name="Lipzen A."/>
            <person name="Chen C."/>
            <person name="Yan M."/>
            <person name="Daum C."/>
            <person name="Ng V."/>
            <person name="Clum A."/>
            <person name="Steindorff A."/>
            <person name="Ohm R.A."/>
            <person name="Martin F."/>
            <person name="Silar P."/>
            <person name="Natvig D.O."/>
            <person name="Lalanne C."/>
            <person name="Gautier V."/>
            <person name="Ament-Velasquez S.L."/>
            <person name="Kruys A."/>
            <person name="Hutchinson M.I."/>
            <person name="Powell A.J."/>
            <person name="Barry K."/>
            <person name="Miller A.N."/>
            <person name="Grigoriev I.V."/>
            <person name="Debuchy R."/>
            <person name="Gladieux P."/>
            <person name="Hiltunen Thoren M."/>
            <person name="Johannesson H."/>
        </authorList>
    </citation>
    <scope>NUCLEOTIDE SEQUENCE</scope>
    <source>
        <strain evidence="2">CBS 118394</strain>
    </source>
</reference>
<keyword evidence="1" id="KW-0732">Signal</keyword>
<evidence type="ECO:0000313" key="2">
    <source>
        <dbReference type="EMBL" id="KAK3321908.1"/>
    </source>
</evidence>
<keyword evidence="3" id="KW-1185">Reference proteome</keyword>
<dbReference type="EMBL" id="JAUEDM010000003">
    <property type="protein sequence ID" value="KAK3321908.1"/>
    <property type="molecule type" value="Genomic_DNA"/>
</dbReference>
<comment type="caution">
    <text evidence="2">The sequence shown here is derived from an EMBL/GenBank/DDBJ whole genome shotgun (WGS) entry which is preliminary data.</text>
</comment>
<proteinExistence type="predicted"/>
<dbReference type="AlphaFoldDB" id="A0AAE0IBE9"/>
<gene>
    <name evidence="2" type="ORF">B0H66DRAFT_552903</name>
</gene>
<evidence type="ECO:0000256" key="1">
    <source>
        <dbReference type="SAM" id="SignalP"/>
    </source>
</evidence>
<sequence length="157" mass="17389">MLRRVKFGLNFQALPLSVCLSILEQSAVALLSPSIQLFQIEFVSHPSFCPSYCSAAFRYPYLPSAQQCGIPSRYSTNTQNVKDTQNAQSFSAFPSVDSKSARAHRVAVSRDQESGPMRYLPRLHPRAEVVPDHKGPISFNFVLAKLPNLDSCTGLVQ</sequence>
<reference evidence="2" key="2">
    <citation type="submission" date="2023-06" db="EMBL/GenBank/DDBJ databases">
        <authorList>
            <consortium name="Lawrence Berkeley National Laboratory"/>
            <person name="Haridas S."/>
            <person name="Hensen N."/>
            <person name="Bonometti L."/>
            <person name="Westerberg I."/>
            <person name="Brannstrom I.O."/>
            <person name="Guillou S."/>
            <person name="Cros-Aarteil S."/>
            <person name="Calhoun S."/>
            <person name="Kuo A."/>
            <person name="Mondo S."/>
            <person name="Pangilinan J."/>
            <person name="Riley R."/>
            <person name="Labutti K."/>
            <person name="Andreopoulos B."/>
            <person name="Lipzen A."/>
            <person name="Chen C."/>
            <person name="Yanf M."/>
            <person name="Daum C."/>
            <person name="Ng V."/>
            <person name="Clum A."/>
            <person name="Steindorff A."/>
            <person name="Ohm R."/>
            <person name="Martin F."/>
            <person name="Silar P."/>
            <person name="Natvig D."/>
            <person name="Lalanne C."/>
            <person name="Gautier V."/>
            <person name="Ament-Velasquez S.L."/>
            <person name="Kruys A."/>
            <person name="Hutchinson M.I."/>
            <person name="Powell A.J."/>
            <person name="Barry K."/>
            <person name="Miller A.N."/>
            <person name="Grigoriev I.V."/>
            <person name="Debuchy R."/>
            <person name="Gladieux P."/>
            <person name="Thoren M.H."/>
            <person name="Johannesson H."/>
        </authorList>
    </citation>
    <scope>NUCLEOTIDE SEQUENCE</scope>
    <source>
        <strain evidence="2">CBS 118394</strain>
    </source>
</reference>
<organism evidence="2 3">
    <name type="scientific">Apodospora peruviana</name>
    <dbReference type="NCBI Taxonomy" id="516989"/>
    <lineage>
        <taxon>Eukaryota</taxon>
        <taxon>Fungi</taxon>
        <taxon>Dikarya</taxon>
        <taxon>Ascomycota</taxon>
        <taxon>Pezizomycotina</taxon>
        <taxon>Sordariomycetes</taxon>
        <taxon>Sordariomycetidae</taxon>
        <taxon>Sordariales</taxon>
        <taxon>Lasiosphaeriaceae</taxon>
        <taxon>Apodospora</taxon>
    </lineage>
</organism>
<dbReference type="Proteomes" id="UP001283341">
    <property type="component" value="Unassembled WGS sequence"/>
</dbReference>
<protein>
    <submittedName>
        <fullName evidence="2">Uncharacterized protein</fullName>
    </submittedName>
</protein>
<feature type="chain" id="PRO_5042100009" evidence="1">
    <location>
        <begin position="30"/>
        <end position="157"/>
    </location>
</feature>
<feature type="signal peptide" evidence="1">
    <location>
        <begin position="1"/>
        <end position="29"/>
    </location>
</feature>
<evidence type="ECO:0000313" key="3">
    <source>
        <dbReference type="Proteomes" id="UP001283341"/>
    </source>
</evidence>
<name>A0AAE0IBE9_9PEZI</name>